<dbReference type="SUPFAM" id="SSF54637">
    <property type="entry name" value="Thioesterase/thiol ester dehydrase-isomerase"/>
    <property type="match status" value="1"/>
</dbReference>
<feature type="active site" evidence="1">
    <location>
        <position position="43"/>
    </location>
</feature>
<dbReference type="OrthoDB" id="6902891at2"/>
<feature type="domain" description="Fluoroacetyl-CoA-specific thioesterase-like" evidence="2">
    <location>
        <begin position="24"/>
        <end position="126"/>
    </location>
</feature>
<dbReference type="AlphaFoldDB" id="A0A2K8N792"/>
<dbReference type="InterPro" id="IPR054485">
    <property type="entry name" value="FlK-like_dom"/>
</dbReference>
<keyword evidence="4" id="KW-1185">Reference proteome</keyword>
<dbReference type="InterPro" id="IPR025540">
    <property type="entry name" value="FlK"/>
</dbReference>
<feature type="active site" evidence="1">
    <location>
        <position position="51"/>
    </location>
</feature>
<name>A0A2K8N792_9BACL</name>
<dbReference type="InterPro" id="IPR029069">
    <property type="entry name" value="HotDog_dom_sf"/>
</dbReference>
<gene>
    <name evidence="3" type="ORF">CVV65_09900</name>
</gene>
<evidence type="ECO:0000259" key="2">
    <source>
        <dbReference type="Pfam" id="PF22636"/>
    </source>
</evidence>
<dbReference type="Gene3D" id="3.10.129.10">
    <property type="entry name" value="Hotdog Thioesterase"/>
    <property type="match status" value="1"/>
</dbReference>
<dbReference type="PANTHER" id="PTHR36934">
    <property type="entry name" value="BLR0278 PROTEIN"/>
    <property type="match status" value="1"/>
</dbReference>
<dbReference type="Proteomes" id="UP000231932">
    <property type="component" value="Chromosome"/>
</dbReference>
<accession>A0A2K8N792</accession>
<feature type="active site" evidence="1">
    <location>
        <position position="77"/>
    </location>
</feature>
<evidence type="ECO:0000313" key="4">
    <source>
        <dbReference type="Proteomes" id="UP000231932"/>
    </source>
</evidence>
<dbReference type="KEGG" id="kyr:CVV65_09900"/>
<dbReference type="EMBL" id="CP024955">
    <property type="protein sequence ID" value="ATY85196.1"/>
    <property type="molecule type" value="Genomic_DNA"/>
</dbReference>
<protein>
    <submittedName>
        <fullName evidence="3">Thioesterase</fullName>
    </submittedName>
</protein>
<reference evidence="4" key="1">
    <citation type="submission" date="2017-11" db="EMBL/GenBank/DDBJ databases">
        <title>Complete Genome Sequence of Kyrpidia sp. Strain EA-1, a thermophilic, hydrogen-oxidizing Bacterium, isolated from the Azores.</title>
        <authorList>
            <person name="Reiner J.E."/>
            <person name="Lapp C.J."/>
            <person name="Bunk B."/>
            <person name="Gescher J."/>
        </authorList>
    </citation>
    <scope>NUCLEOTIDE SEQUENCE [LARGE SCALE GENOMIC DNA]</scope>
    <source>
        <strain evidence="4">EA-1</strain>
    </source>
</reference>
<sequence>MQEGVEAVKPGLKVGHRETMSIVVAPDMCPAFGGVQVHSTLSTVSMIYYMEWVGRRVILPFLEEGEEGVGAAISVEHRAPAPVGKEVTFTAEAVEVTPRRVVCRVWAEHDKGIVGEGMFHQAILPRQKILDRIARME</sequence>
<dbReference type="Pfam" id="PF22636">
    <property type="entry name" value="FlK"/>
    <property type="match status" value="1"/>
</dbReference>
<organism evidence="3 4">
    <name type="scientific">Kyrpidia spormannii</name>
    <dbReference type="NCBI Taxonomy" id="2055160"/>
    <lineage>
        <taxon>Bacteria</taxon>
        <taxon>Bacillati</taxon>
        <taxon>Bacillota</taxon>
        <taxon>Bacilli</taxon>
        <taxon>Bacillales</taxon>
        <taxon>Alicyclobacillaceae</taxon>
        <taxon>Kyrpidia</taxon>
    </lineage>
</organism>
<evidence type="ECO:0000256" key="1">
    <source>
        <dbReference type="PIRSR" id="PIRSR014972-1"/>
    </source>
</evidence>
<dbReference type="PIRSF" id="PIRSF014972">
    <property type="entry name" value="FlK"/>
    <property type="match status" value="1"/>
</dbReference>
<proteinExistence type="predicted"/>
<dbReference type="CDD" id="cd03440">
    <property type="entry name" value="hot_dog"/>
    <property type="match status" value="1"/>
</dbReference>
<dbReference type="PANTHER" id="PTHR36934:SF1">
    <property type="entry name" value="THIOESTERASE DOMAIN-CONTAINING PROTEIN"/>
    <property type="match status" value="1"/>
</dbReference>
<evidence type="ECO:0000313" key="3">
    <source>
        <dbReference type="EMBL" id="ATY85196.1"/>
    </source>
</evidence>